<keyword evidence="2" id="KW-1185">Reference proteome</keyword>
<dbReference type="AlphaFoldDB" id="A0A9W4SHK6"/>
<dbReference type="EMBL" id="CAMKVN010000617">
    <property type="protein sequence ID" value="CAI2169734.1"/>
    <property type="molecule type" value="Genomic_DNA"/>
</dbReference>
<evidence type="ECO:0000313" key="1">
    <source>
        <dbReference type="EMBL" id="CAI2169734.1"/>
    </source>
</evidence>
<protein>
    <submittedName>
        <fullName evidence="1">19068_t:CDS:1</fullName>
    </submittedName>
</protein>
<evidence type="ECO:0000313" key="2">
    <source>
        <dbReference type="Proteomes" id="UP001153678"/>
    </source>
</evidence>
<gene>
    <name evidence="1" type="ORF">FWILDA_LOCUS4229</name>
</gene>
<accession>A0A9W4SHK6</accession>
<dbReference type="Proteomes" id="UP001153678">
    <property type="component" value="Unassembled WGS sequence"/>
</dbReference>
<proteinExistence type="predicted"/>
<name>A0A9W4SHK6_9GLOM</name>
<reference evidence="1" key="1">
    <citation type="submission" date="2022-08" db="EMBL/GenBank/DDBJ databases">
        <authorList>
            <person name="Kallberg Y."/>
            <person name="Tangrot J."/>
            <person name="Rosling A."/>
        </authorList>
    </citation>
    <scope>NUCLEOTIDE SEQUENCE</scope>
    <source>
        <strain evidence="1">Wild A</strain>
    </source>
</reference>
<sequence length="96" mass="10701">MFGSKSLTYNGRPQRFHMQKLKLRNVHILQINSTQRISSSSYVVSGYEWPANTIIVATKYFTIPGPISLPCLKVVLQANGDEAELYALNLKSGDAN</sequence>
<organism evidence="1 2">
    <name type="scientific">Funneliformis geosporum</name>
    <dbReference type="NCBI Taxonomy" id="1117311"/>
    <lineage>
        <taxon>Eukaryota</taxon>
        <taxon>Fungi</taxon>
        <taxon>Fungi incertae sedis</taxon>
        <taxon>Mucoromycota</taxon>
        <taxon>Glomeromycotina</taxon>
        <taxon>Glomeromycetes</taxon>
        <taxon>Glomerales</taxon>
        <taxon>Glomeraceae</taxon>
        <taxon>Funneliformis</taxon>
    </lineage>
</organism>
<comment type="caution">
    <text evidence="1">The sequence shown here is derived from an EMBL/GenBank/DDBJ whole genome shotgun (WGS) entry which is preliminary data.</text>
</comment>